<dbReference type="Pfam" id="PF02518">
    <property type="entry name" value="HATPase_c"/>
    <property type="match status" value="1"/>
</dbReference>
<evidence type="ECO:0000259" key="20">
    <source>
        <dbReference type="PROSITE" id="PS50885"/>
    </source>
</evidence>
<dbReference type="Gene3D" id="1.20.58.920">
    <property type="match status" value="1"/>
</dbReference>
<proteinExistence type="predicted"/>
<keyword evidence="6 15" id="KW-0597">Phosphoprotein</keyword>
<dbReference type="PRINTS" id="PR00344">
    <property type="entry name" value="BCTRLSENSOR"/>
</dbReference>
<dbReference type="InterPro" id="IPR001789">
    <property type="entry name" value="Sig_transdc_resp-reg_receiver"/>
</dbReference>
<keyword evidence="12" id="KW-0902">Two-component regulatory system</keyword>
<evidence type="ECO:0000256" key="7">
    <source>
        <dbReference type="ARBA" id="ARBA00022679"/>
    </source>
</evidence>
<keyword evidence="8 17" id="KW-0812">Transmembrane</keyword>
<dbReference type="InterPro" id="IPR003594">
    <property type="entry name" value="HATPase_dom"/>
</dbReference>
<dbReference type="Pfam" id="PF00072">
    <property type="entry name" value="Response_reg"/>
    <property type="match status" value="1"/>
</dbReference>
<feature type="domain" description="HPt" evidence="21">
    <location>
        <begin position="900"/>
        <end position="996"/>
    </location>
</feature>
<evidence type="ECO:0000256" key="16">
    <source>
        <dbReference type="SAM" id="Coils"/>
    </source>
</evidence>
<name>A0ABW3WGP5_9RHOO</name>
<dbReference type="Gene3D" id="3.40.50.2300">
    <property type="match status" value="1"/>
</dbReference>
<dbReference type="Proteomes" id="UP001597158">
    <property type="component" value="Unassembled WGS sequence"/>
</dbReference>
<evidence type="ECO:0000259" key="19">
    <source>
        <dbReference type="PROSITE" id="PS50110"/>
    </source>
</evidence>
<dbReference type="InterPro" id="IPR036890">
    <property type="entry name" value="HATPase_C_sf"/>
</dbReference>
<keyword evidence="9" id="KW-0418">Kinase</keyword>
<evidence type="ECO:0000313" key="22">
    <source>
        <dbReference type="EMBL" id="MFD1264157.1"/>
    </source>
</evidence>
<dbReference type="InterPro" id="IPR011006">
    <property type="entry name" value="CheY-like_superfamily"/>
</dbReference>
<dbReference type="SUPFAM" id="SSF47384">
    <property type="entry name" value="Homodimeric domain of signal transducing histidine kinase"/>
    <property type="match status" value="1"/>
</dbReference>
<dbReference type="PROSITE" id="PS50885">
    <property type="entry name" value="HAMP"/>
    <property type="match status" value="1"/>
</dbReference>
<dbReference type="InterPro" id="IPR005467">
    <property type="entry name" value="His_kinase_dom"/>
</dbReference>
<evidence type="ECO:0000256" key="14">
    <source>
        <dbReference type="PROSITE-ProRule" id="PRU00110"/>
    </source>
</evidence>
<dbReference type="SMART" id="SM00387">
    <property type="entry name" value="HATPase_c"/>
    <property type="match status" value="1"/>
</dbReference>
<evidence type="ECO:0000256" key="2">
    <source>
        <dbReference type="ARBA" id="ARBA00004429"/>
    </source>
</evidence>
<sequence length="996" mass="106290">MDASSYVKAPSRRRFGLRERLLLGLLLAALGTVMVAVVGWVSFQRVVASQQAIVRDTLPAADALHETVRGNARLAALAPRLGRVESRDELAQLQAALEKDLALVRERLDSLSAAHVEAELRSRLMATASRLAERLRTMADTVGARLLLREASLAEGQRLRVQVDALDALARTQSDNATALLVSTLTVLLQDGEASSAAIEAVRPGARDRLLDLDLDTLERMHELVLAAHALGGLLDRLDEVDGEDRLRAARQAFDAERVLLGRRLRDIADPAGRAEGEMLHAGLGAALAPAGAFALRGQEIALRSSAEGLQAEIGQLTTELDALAGELIHRGGRLLAAAGLAAERSATSGLVAFGAIGGALLLVTALVIIHVLRRHTLGRLLALEEATLALAAGRRDVVIDTAGDDEIASLSRALVHFRNDALERDRLAEALREQQQALERQVAERTAELRSSNAALAIETAEHASARTAAERADRAKTAFLGTVSHELRTPMAGILGLLELLEDSPLQPEQHQYAVQMRAAAVLLLELLEDMLDFARIEAGGVHVERSVFSLRDTVNDVFAVQGTRAAARGLALVADIAPAVPDLLHGDRRKLSQILLNLVGNAIKFSDEGAVTVHITCGARPDTLLFAVQDHGIGIDPERQREVFDPFVQVRDSGRHHAGTGLGLAVCKRLVEAMGGQIGLQSRLGEGTTVHFELYFERQVGVDEVHAQGEQGERAGEDNVQAANASTPYALPTRQRVLVVEDDAVNRMVIERFLEALGQEVLSAPDIHHALEIAASQPLALALIDMNLPDGDGRELLARLRSSPATRDLPAVLMSAHVPAQEVQALLRAGFAAFLPKPFSRAQLRSLLSGLLHGAAPVAPVRVVMADSEVQSALDPTAAVSAWVDLAFLRSEQAALGTAVVADIAAVFERQGDTLLAELEQAAAQGDAMGCARLGHKLRGAAQSMGLARLGELAANFESACHAGGEALDTRVQKLVEGYRITLQALRAALDED</sequence>
<dbReference type="PIRSF" id="PIRSF036437">
    <property type="entry name" value="HK_TorS"/>
    <property type="match status" value="1"/>
</dbReference>
<feature type="domain" description="Histidine kinase" evidence="18">
    <location>
        <begin position="484"/>
        <end position="701"/>
    </location>
</feature>
<dbReference type="CDD" id="cd00088">
    <property type="entry name" value="HPT"/>
    <property type="match status" value="1"/>
</dbReference>
<comment type="caution">
    <text evidence="22">The sequence shown here is derived from an EMBL/GenBank/DDBJ whole genome shotgun (WGS) entry which is preliminary data.</text>
</comment>
<dbReference type="Gene3D" id="1.10.287.130">
    <property type="match status" value="1"/>
</dbReference>
<feature type="domain" description="HAMP" evidence="20">
    <location>
        <begin position="375"/>
        <end position="427"/>
    </location>
</feature>
<keyword evidence="7" id="KW-0808">Transferase</keyword>
<dbReference type="SUPFAM" id="SSF55874">
    <property type="entry name" value="ATPase domain of HSP90 chaperone/DNA topoisomerase II/histidine kinase"/>
    <property type="match status" value="1"/>
</dbReference>
<dbReference type="SUPFAM" id="SSF47226">
    <property type="entry name" value="Histidine-containing phosphotransfer domain, HPT domain"/>
    <property type="match status" value="1"/>
</dbReference>
<dbReference type="EC" id="2.7.13.3" evidence="3"/>
<dbReference type="InterPro" id="IPR004358">
    <property type="entry name" value="Sig_transdc_His_kin-like_C"/>
</dbReference>
<evidence type="ECO:0000256" key="1">
    <source>
        <dbReference type="ARBA" id="ARBA00000085"/>
    </source>
</evidence>
<comment type="subcellular location">
    <subcellularLocation>
        <location evidence="2">Cell inner membrane</location>
        <topology evidence="2">Multi-pass membrane protein</topology>
    </subcellularLocation>
</comment>
<dbReference type="Gene3D" id="6.10.340.10">
    <property type="match status" value="1"/>
</dbReference>
<feature type="coiled-coil region" evidence="16">
    <location>
        <begin position="87"/>
        <end position="114"/>
    </location>
</feature>
<organism evidence="22 23">
    <name type="scientific">Thauera mechernichensis</name>
    <dbReference type="NCBI Taxonomy" id="82788"/>
    <lineage>
        <taxon>Bacteria</taxon>
        <taxon>Pseudomonadati</taxon>
        <taxon>Pseudomonadota</taxon>
        <taxon>Betaproteobacteria</taxon>
        <taxon>Rhodocyclales</taxon>
        <taxon>Zoogloeaceae</taxon>
        <taxon>Thauera</taxon>
    </lineage>
</organism>
<evidence type="ECO:0000256" key="8">
    <source>
        <dbReference type="ARBA" id="ARBA00022692"/>
    </source>
</evidence>
<feature type="transmembrane region" description="Helical" evidence="17">
    <location>
        <begin position="351"/>
        <end position="373"/>
    </location>
</feature>
<evidence type="ECO:0000256" key="13">
    <source>
        <dbReference type="ARBA" id="ARBA00023136"/>
    </source>
</evidence>
<dbReference type="Gene3D" id="1.20.120.160">
    <property type="entry name" value="HPT domain"/>
    <property type="match status" value="1"/>
</dbReference>
<dbReference type="InterPro" id="IPR014302">
    <property type="entry name" value="Sig_transdc_His_kinase_TorS"/>
</dbReference>
<dbReference type="PROSITE" id="PS50110">
    <property type="entry name" value="RESPONSE_REGULATORY"/>
    <property type="match status" value="1"/>
</dbReference>
<keyword evidence="11 17" id="KW-1133">Transmembrane helix</keyword>
<keyword evidence="13 17" id="KW-0472">Membrane</keyword>
<evidence type="ECO:0000259" key="18">
    <source>
        <dbReference type="PROSITE" id="PS50109"/>
    </source>
</evidence>
<keyword evidence="5" id="KW-0997">Cell inner membrane</keyword>
<evidence type="ECO:0000313" key="23">
    <source>
        <dbReference type="Proteomes" id="UP001597158"/>
    </source>
</evidence>
<evidence type="ECO:0000256" key="3">
    <source>
        <dbReference type="ARBA" id="ARBA00012438"/>
    </source>
</evidence>
<dbReference type="SMART" id="SM00388">
    <property type="entry name" value="HisKA"/>
    <property type="match status" value="1"/>
</dbReference>
<keyword evidence="4" id="KW-1003">Cell membrane</keyword>
<reference evidence="23" key="1">
    <citation type="journal article" date="2019" name="Int. J. Syst. Evol. Microbiol.">
        <title>The Global Catalogue of Microorganisms (GCM) 10K type strain sequencing project: providing services to taxonomists for standard genome sequencing and annotation.</title>
        <authorList>
            <consortium name="The Broad Institute Genomics Platform"/>
            <consortium name="The Broad Institute Genome Sequencing Center for Infectious Disease"/>
            <person name="Wu L."/>
            <person name="Ma J."/>
        </authorList>
    </citation>
    <scope>NUCLEOTIDE SEQUENCE [LARGE SCALE GENOMIC DNA]</scope>
    <source>
        <strain evidence="23">CCUG 48884</strain>
    </source>
</reference>
<feature type="modified residue" description="Phosphohistidine" evidence="14">
    <location>
        <position position="939"/>
    </location>
</feature>
<keyword evidence="23" id="KW-1185">Reference proteome</keyword>
<dbReference type="InterPro" id="IPR003660">
    <property type="entry name" value="HAMP_dom"/>
</dbReference>
<dbReference type="SMART" id="SM00304">
    <property type="entry name" value="HAMP"/>
    <property type="match status" value="1"/>
</dbReference>
<feature type="modified residue" description="4-aspartylphosphate" evidence="15">
    <location>
        <position position="788"/>
    </location>
</feature>
<evidence type="ECO:0000256" key="5">
    <source>
        <dbReference type="ARBA" id="ARBA00022519"/>
    </source>
</evidence>
<dbReference type="PANTHER" id="PTHR43047:SF64">
    <property type="entry name" value="HISTIDINE KINASE CONTAINING CHEY-HOMOLOGOUS RECEIVER DOMAIN AND PAS DOMAIN-RELATED"/>
    <property type="match status" value="1"/>
</dbReference>
<feature type="transmembrane region" description="Helical" evidence="17">
    <location>
        <begin position="21"/>
        <end position="43"/>
    </location>
</feature>
<evidence type="ECO:0000256" key="6">
    <source>
        <dbReference type="ARBA" id="ARBA00022553"/>
    </source>
</evidence>
<protein>
    <recommendedName>
        <fullName evidence="3">histidine kinase</fullName>
        <ecNumber evidence="3">2.7.13.3</ecNumber>
    </recommendedName>
</protein>
<dbReference type="EMBL" id="JBHTMC010000024">
    <property type="protein sequence ID" value="MFD1264157.1"/>
    <property type="molecule type" value="Genomic_DNA"/>
</dbReference>
<evidence type="ECO:0000256" key="10">
    <source>
        <dbReference type="ARBA" id="ARBA00022840"/>
    </source>
</evidence>
<feature type="domain" description="Response regulatory" evidence="19">
    <location>
        <begin position="739"/>
        <end position="855"/>
    </location>
</feature>
<dbReference type="Pfam" id="PF01627">
    <property type="entry name" value="Hpt"/>
    <property type="match status" value="1"/>
</dbReference>
<dbReference type="GO" id="GO:0005524">
    <property type="term" value="F:ATP binding"/>
    <property type="evidence" value="ECO:0007669"/>
    <property type="project" value="UniProtKB-KW"/>
</dbReference>
<evidence type="ECO:0000256" key="17">
    <source>
        <dbReference type="SAM" id="Phobius"/>
    </source>
</evidence>
<dbReference type="SMART" id="SM00448">
    <property type="entry name" value="REC"/>
    <property type="match status" value="1"/>
</dbReference>
<comment type="catalytic activity">
    <reaction evidence="1">
        <text>ATP + protein L-histidine = ADP + protein N-phospho-L-histidine.</text>
        <dbReference type="EC" id="2.7.13.3"/>
    </reaction>
</comment>
<dbReference type="Gene3D" id="3.30.565.10">
    <property type="entry name" value="Histidine kinase-like ATPase, C-terminal domain"/>
    <property type="match status" value="1"/>
</dbReference>
<evidence type="ECO:0000259" key="21">
    <source>
        <dbReference type="PROSITE" id="PS50894"/>
    </source>
</evidence>
<dbReference type="RefSeq" id="WP_002936909.1">
    <property type="nucleotide sequence ID" value="NZ_JARQZE010000002.1"/>
</dbReference>
<evidence type="ECO:0000256" key="9">
    <source>
        <dbReference type="ARBA" id="ARBA00022777"/>
    </source>
</evidence>
<dbReference type="SUPFAM" id="SSF52172">
    <property type="entry name" value="CheY-like"/>
    <property type="match status" value="1"/>
</dbReference>
<dbReference type="InterPro" id="IPR008207">
    <property type="entry name" value="Sig_transdc_His_kin_Hpt_dom"/>
</dbReference>
<dbReference type="PROSITE" id="PS50109">
    <property type="entry name" value="HIS_KIN"/>
    <property type="match status" value="1"/>
</dbReference>
<dbReference type="PANTHER" id="PTHR43047">
    <property type="entry name" value="TWO-COMPONENT HISTIDINE PROTEIN KINASE"/>
    <property type="match status" value="1"/>
</dbReference>
<accession>A0ABW3WGP5</accession>
<keyword evidence="10 22" id="KW-0067">ATP-binding</keyword>
<gene>
    <name evidence="22" type="ORF">ACFQ4M_11230</name>
</gene>
<keyword evidence="10 22" id="KW-0547">Nucleotide-binding</keyword>
<dbReference type="PROSITE" id="PS50894">
    <property type="entry name" value="HPT"/>
    <property type="match status" value="1"/>
</dbReference>
<dbReference type="InterPro" id="IPR003661">
    <property type="entry name" value="HisK_dim/P_dom"/>
</dbReference>
<dbReference type="Pfam" id="PF21689">
    <property type="entry name" value="TorS_sensor_domain"/>
    <property type="match status" value="1"/>
</dbReference>
<dbReference type="InterPro" id="IPR036641">
    <property type="entry name" value="HPT_dom_sf"/>
</dbReference>
<dbReference type="InterPro" id="IPR038188">
    <property type="entry name" value="TorS_sensor_sf"/>
</dbReference>
<dbReference type="SMART" id="SM00073">
    <property type="entry name" value="HPT"/>
    <property type="match status" value="1"/>
</dbReference>
<evidence type="ECO:0000256" key="12">
    <source>
        <dbReference type="ARBA" id="ARBA00023012"/>
    </source>
</evidence>
<keyword evidence="16" id="KW-0175">Coiled coil</keyword>
<evidence type="ECO:0000256" key="15">
    <source>
        <dbReference type="PROSITE-ProRule" id="PRU00169"/>
    </source>
</evidence>
<evidence type="ECO:0000256" key="4">
    <source>
        <dbReference type="ARBA" id="ARBA00022475"/>
    </source>
</evidence>
<dbReference type="InterPro" id="IPR036097">
    <property type="entry name" value="HisK_dim/P_sf"/>
</dbReference>
<dbReference type="CDD" id="cd16922">
    <property type="entry name" value="HATPase_EvgS-ArcB-TorS-like"/>
    <property type="match status" value="1"/>
</dbReference>
<evidence type="ECO:0000256" key="11">
    <source>
        <dbReference type="ARBA" id="ARBA00022989"/>
    </source>
</evidence>
<dbReference type="Pfam" id="PF00512">
    <property type="entry name" value="HisKA"/>
    <property type="match status" value="1"/>
</dbReference>
<dbReference type="CDD" id="cd17546">
    <property type="entry name" value="REC_hyHK_CKI1_RcsC-like"/>
    <property type="match status" value="1"/>
</dbReference>